<dbReference type="Proteomes" id="UP000214646">
    <property type="component" value="Unassembled WGS sequence"/>
</dbReference>
<protein>
    <submittedName>
        <fullName evidence="2">Transposase</fullName>
    </submittedName>
</protein>
<reference evidence="1" key="2">
    <citation type="journal article" date="2018" name="Appl. Environ. Microbiol.">
        <title>Genome Analysis of Fimbriiglobus ruber SP5(T), a Planctomycete with Confirmed Chitinolytic Capability.</title>
        <authorList>
            <person name="Ravin N.V."/>
            <person name="Rakitin A.L."/>
            <person name="Ivanova A.A."/>
            <person name="Beletsky A.V."/>
            <person name="Kulichevskaya I.S."/>
            <person name="Mardanov A.V."/>
            <person name="Dedysh S.N."/>
        </authorList>
    </citation>
    <scope>NUCLEOTIDE SEQUENCE</scope>
    <source>
        <strain evidence="1">SP5</strain>
    </source>
</reference>
<proteinExistence type="predicted"/>
<reference evidence="3" key="1">
    <citation type="submission" date="2017-06" db="EMBL/GenBank/DDBJ databases">
        <title>Genome analysis of Fimbriiglobus ruber SP5, the first member of the order Planctomycetales with confirmed chitinolytic capability.</title>
        <authorList>
            <person name="Ravin N.V."/>
            <person name="Rakitin A.L."/>
            <person name="Ivanova A.A."/>
            <person name="Beletsky A.V."/>
            <person name="Kulichevskaya I.S."/>
            <person name="Mardanov A.V."/>
            <person name="Dedysh S.N."/>
        </authorList>
    </citation>
    <scope>NUCLEOTIDE SEQUENCE [LARGE SCALE GENOMIC DNA]</scope>
    <source>
        <strain evidence="3">SP5</strain>
    </source>
</reference>
<dbReference type="EMBL" id="NIDE01000011">
    <property type="protein sequence ID" value="OWK39111.1"/>
    <property type="molecule type" value="Genomic_DNA"/>
</dbReference>
<dbReference type="Pfam" id="PF13565">
    <property type="entry name" value="HTH_32"/>
    <property type="match status" value="1"/>
</dbReference>
<comment type="caution">
    <text evidence="1">The sequence shown here is derived from an EMBL/GenBank/DDBJ whole genome shotgun (WGS) entry which is preliminary data.</text>
</comment>
<keyword evidence="3" id="KW-1185">Reference proteome</keyword>
<dbReference type="EMBL" id="NIDE01000011">
    <property type="protein sequence ID" value="OWK39113.1"/>
    <property type="molecule type" value="Genomic_DNA"/>
</dbReference>
<dbReference type="AlphaFoldDB" id="A0A225DC43"/>
<dbReference type="InterPro" id="IPR009057">
    <property type="entry name" value="Homeodomain-like_sf"/>
</dbReference>
<evidence type="ECO:0000313" key="1">
    <source>
        <dbReference type="EMBL" id="OWK39111.1"/>
    </source>
</evidence>
<dbReference type="SUPFAM" id="SSF46689">
    <property type="entry name" value="Homeodomain-like"/>
    <property type="match status" value="1"/>
</dbReference>
<evidence type="ECO:0000313" key="2">
    <source>
        <dbReference type="EMBL" id="OWK39113.1"/>
    </source>
</evidence>
<gene>
    <name evidence="1" type="ORF">FRUB_06193</name>
    <name evidence="2" type="ORF">FRUB_06195</name>
</gene>
<organism evidence="1 3">
    <name type="scientific">Fimbriiglobus ruber</name>
    <dbReference type="NCBI Taxonomy" id="1908690"/>
    <lineage>
        <taxon>Bacteria</taxon>
        <taxon>Pseudomonadati</taxon>
        <taxon>Planctomycetota</taxon>
        <taxon>Planctomycetia</taxon>
        <taxon>Gemmatales</taxon>
        <taxon>Gemmataceae</taxon>
        <taxon>Fimbriiglobus</taxon>
    </lineage>
</organism>
<evidence type="ECO:0000313" key="3">
    <source>
        <dbReference type="Proteomes" id="UP000214646"/>
    </source>
</evidence>
<accession>A0A225DC43</accession>
<sequence>MGLFERQFFWNLYVYTEVLMDKKYLVRLTDEERAICEATIKMGTGKSEKLRRAIVLLKADVDGPAWHDTKISEAVGCRRQTVENVRQAFVLEGFEGALVRKKRAMPPTPKMLDGMAEAKLIAMRLGKPPAGFGHWTLRLLADQMVELQIVDSISPETVRQTLKKTA</sequence>
<name>A0A225DC43_9BACT</name>